<keyword evidence="2" id="KW-1133">Transmembrane helix</keyword>
<feature type="transmembrane region" description="Helical" evidence="2">
    <location>
        <begin position="218"/>
        <end position="237"/>
    </location>
</feature>
<sequence>MGHDGYWYQRENMPATAGGRDIEQIVGEPSRILSRGENIVEQGEMMRSAARTLEMFADGTIGSGESFEAVREQAKEVYADLRTAGERYLPSGRALVRYAGALETVQSETDGLVTRAASAWERVNDTSRALSAAEGDQQQWDFNDDHEVEQSGSRPSSAAEQSSFDSALQTFETYRAQYDAPVARWEAVYDSTLSSLQGANEDGVSDGFWDDAMPFVEGLLTVLMWVGVALIIVAFVVTGPLAAIAAALAVIVGVISLLGEIARLSTGRGSWQEVALSAVAILPFGKLAGLGRLGSFASAGARFPRLSGTVRLFGSEFVDARNAFRALDSVLANRMPQLFVRGTPHGLNTRNMFRLFYSPVMVKETFALTGSWGNGWRALAGFAPGRMPQTLTEALGGAAQVYATVMPTVVSVAKSFD</sequence>
<dbReference type="AlphaFoldDB" id="A0AAJ6B385"/>
<dbReference type="EMBL" id="CP119321">
    <property type="protein sequence ID" value="WEK13850.1"/>
    <property type="molecule type" value="Genomic_DNA"/>
</dbReference>
<evidence type="ECO:0000256" key="1">
    <source>
        <dbReference type="SAM" id="MobiDB-lite"/>
    </source>
</evidence>
<feature type="transmembrane region" description="Helical" evidence="2">
    <location>
        <begin position="243"/>
        <end position="262"/>
    </location>
</feature>
<protein>
    <submittedName>
        <fullName evidence="3">Uncharacterized protein</fullName>
    </submittedName>
</protein>
<evidence type="ECO:0000313" key="4">
    <source>
        <dbReference type="Proteomes" id="UP001213972"/>
    </source>
</evidence>
<accession>A0AAJ6B385</accession>
<keyword evidence="2" id="KW-0472">Membrane</keyword>
<keyword evidence="2" id="KW-0812">Transmembrane</keyword>
<reference evidence="3" key="1">
    <citation type="submission" date="2023-03" db="EMBL/GenBank/DDBJ databases">
        <title>Andean soil-derived lignocellulolytic bacterial consortium as a source of novel taxa and putative plastic-active enzymes.</title>
        <authorList>
            <person name="Diaz-Garcia L."/>
            <person name="Chuvochina M."/>
            <person name="Feuerriegel G."/>
            <person name="Bunk B."/>
            <person name="Sproer C."/>
            <person name="Streit W.R."/>
            <person name="Rodriguez L.M."/>
            <person name="Overmann J."/>
            <person name="Jimenez D.J."/>
        </authorList>
    </citation>
    <scope>NUCLEOTIDE SEQUENCE</scope>
    <source>
        <strain evidence="3">MAG 4610</strain>
    </source>
</reference>
<evidence type="ECO:0000313" key="3">
    <source>
        <dbReference type="EMBL" id="WEK13850.1"/>
    </source>
</evidence>
<proteinExistence type="predicted"/>
<feature type="region of interest" description="Disordered" evidence="1">
    <location>
        <begin position="133"/>
        <end position="161"/>
    </location>
</feature>
<name>A0AAJ6B385_9MICO</name>
<evidence type="ECO:0000256" key="2">
    <source>
        <dbReference type="SAM" id="Phobius"/>
    </source>
</evidence>
<dbReference type="Proteomes" id="UP001213972">
    <property type="component" value="Chromosome"/>
</dbReference>
<feature type="compositionally biased region" description="Polar residues" evidence="1">
    <location>
        <begin position="150"/>
        <end position="161"/>
    </location>
</feature>
<organism evidence="3 4">
    <name type="scientific">Candidatus Microbacterium phytovorans</name>
    <dbReference type="NCBI Taxonomy" id="3121374"/>
    <lineage>
        <taxon>Bacteria</taxon>
        <taxon>Bacillati</taxon>
        <taxon>Actinomycetota</taxon>
        <taxon>Actinomycetes</taxon>
        <taxon>Micrococcales</taxon>
        <taxon>Microbacteriaceae</taxon>
        <taxon>Microbacterium</taxon>
    </lineage>
</organism>
<gene>
    <name evidence="3" type="ORF">P0Y48_01140</name>
</gene>